<comment type="similarity">
    <text evidence="1">Belongs to the PPR family. P subfamily.</text>
</comment>
<reference evidence="4 5" key="1">
    <citation type="submission" date="2019-05" db="EMBL/GenBank/DDBJ databases">
        <title>Mikania micrantha, genome provides insights into the molecular mechanism of rapid growth.</title>
        <authorList>
            <person name="Liu B."/>
        </authorList>
    </citation>
    <scope>NUCLEOTIDE SEQUENCE [LARGE SCALE GENOMIC DNA]</scope>
    <source>
        <strain evidence="4">NLD-2019</strain>
        <tissue evidence="4">Leaf</tissue>
    </source>
</reference>
<dbReference type="Pfam" id="PF13041">
    <property type="entry name" value="PPR_2"/>
    <property type="match status" value="1"/>
</dbReference>
<evidence type="ECO:0000256" key="1">
    <source>
        <dbReference type="ARBA" id="ARBA00007626"/>
    </source>
</evidence>
<name>A0A5N6PHF5_9ASTR</name>
<feature type="repeat" description="PPR" evidence="3">
    <location>
        <begin position="167"/>
        <end position="201"/>
    </location>
</feature>
<gene>
    <name evidence="4" type="ORF">E3N88_08061</name>
</gene>
<dbReference type="NCBIfam" id="TIGR00756">
    <property type="entry name" value="PPR"/>
    <property type="match status" value="3"/>
</dbReference>
<keyword evidence="2" id="KW-0677">Repeat</keyword>
<dbReference type="InterPro" id="IPR051240">
    <property type="entry name" value="Mito_RNA-Proc/Resp"/>
</dbReference>
<evidence type="ECO:0000313" key="4">
    <source>
        <dbReference type="EMBL" id="KAD6453356.1"/>
    </source>
</evidence>
<dbReference type="OrthoDB" id="185373at2759"/>
<evidence type="ECO:0000313" key="5">
    <source>
        <dbReference type="Proteomes" id="UP000326396"/>
    </source>
</evidence>
<dbReference type="PANTHER" id="PTHR47933">
    <property type="entry name" value="PENTATRICOPEPTIDE REPEAT-CONTAINING PROTEIN 1, MITOCHONDRIAL"/>
    <property type="match status" value="1"/>
</dbReference>
<dbReference type="Proteomes" id="UP000326396">
    <property type="component" value="Linkage Group LG12"/>
</dbReference>
<proteinExistence type="inferred from homology"/>
<dbReference type="Gene3D" id="1.25.40.10">
    <property type="entry name" value="Tetratricopeptide repeat domain"/>
    <property type="match status" value="1"/>
</dbReference>
<dbReference type="Pfam" id="PF01535">
    <property type="entry name" value="PPR"/>
    <property type="match status" value="2"/>
</dbReference>
<organism evidence="4 5">
    <name type="scientific">Mikania micrantha</name>
    <name type="common">bitter vine</name>
    <dbReference type="NCBI Taxonomy" id="192012"/>
    <lineage>
        <taxon>Eukaryota</taxon>
        <taxon>Viridiplantae</taxon>
        <taxon>Streptophyta</taxon>
        <taxon>Embryophyta</taxon>
        <taxon>Tracheophyta</taxon>
        <taxon>Spermatophyta</taxon>
        <taxon>Magnoliopsida</taxon>
        <taxon>eudicotyledons</taxon>
        <taxon>Gunneridae</taxon>
        <taxon>Pentapetalae</taxon>
        <taxon>asterids</taxon>
        <taxon>campanulids</taxon>
        <taxon>Asterales</taxon>
        <taxon>Asteraceae</taxon>
        <taxon>Asteroideae</taxon>
        <taxon>Heliantheae alliance</taxon>
        <taxon>Eupatorieae</taxon>
        <taxon>Mikania</taxon>
    </lineage>
</organism>
<accession>A0A5N6PHF5</accession>
<evidence type="ECO:0000256" key="2">
    <source>
        <dbReference type="ARBA" id="ARBA00022737"/>
    </source>
</evidence>
<comment type="caution">
    <text evidence="4">The sequence shown here is derived from an EMBL/GenBank/DDBJ whole genome shotgun (WGS) entry which is preliminary data.</text>
</comment>
<dbReference type="GO" id="GO:0003729">
    <property type="term" value="F:mRNA binding"/>
    <property type="evidence" value="ECO:0007669"/>
    <property type="project" value="TreeGrafter"/>
</dbReference>
<protein>
    <recommendedName>
        <fullName evidence="6">Pentatricopeptide repeat-containing protein</fullName>
    </recommendedName>
</protein>
<dbReference type="CDD" id="cd09272">
    <property type="entry name" value="RNase_HI_RT_Ty1"/>
    <property type="match status" value="1"/>
</dbReference>
<evidence type="ECO:0008006" key="6">
    <source>
        <dbReference type="Google" id="ProtNLM"/>
    </source>
</evidence>
<keyword evidence="5" id="KW-1185">Reference proteome</keyword>
<feature type="repeat" description="PPR" evidence="3">
    <location>
        <begin position="202"/>
        <end position="236"/>
    </location>
</feature>
<sequence>MSSCKPCSTPVDLTSKLSAIDGPLFHDPTLYRSLAGALQYLTFTRPDICYTVQHGSCPYSRRSTSGCRVFLGDNLISWSSKRQPTVSHSSAEAEYRGVANVVAEATWIRNFLLESHLPLLCRYIHQRDYAPHECAYRIILEGLCNNQQVEEALSLFHLLGDSKLNSDIAVYTILIDGLCKCGNLDTARYLFHNLSVKGLQPNVQTYSVMISGLCGKGLLKEAKHLFLKMEENGCPANNVTYCVLLQGYLKNQHCVDLETLLLEMDVRSYSLDASTFSLLVDQIAAGSIDRTDENQLLSSIP</sequence>
<evidence type="ECO:0000256" key="3">
    <source>
        <dbReference type="PROSITE-ProRule" id="PRU00708"/>
    </source>
</evidence>
<dbReference type="PANTHER" id="PTHR47933:SF2">
    <property type="entry name" value="PPR CONTAINING PLANT-LIKE PROTEIN"/>
    <property type="match status" value="1"/>
</dbReference>
<dbReference type="InterPro" id="IPR011990">
    <property type="entry name" value="TPR-like_helical_dom_sf"/>
</dbReference>
<dbReference type="InterPro" id="IPR002885">
    <property type="entry name" value="PPR_rpt"/>
</dbReference>
<dbReference type="AlphaFoldDB" id="A0A5N6PHF5"/>
<dbReference type="PROSITE" id="PS51375">
    <property type="entry name" value="PPR"/>
    <property type="match status" value="2"/>
</dbReference>
<dbReference type="EMBL" id="SZYD01000004">
    <property type="protein sequence ID" value="KAD6453356.1"/>
    <property type="molecule type" value="Genomic_DNA"/>
</dbReference>